<dbReference type="PANTHER" id="PTHR47816">
    <property type="entry name" value="RIBOSOMAL RNA SMALL SUBUNIT METHYLTRANSFERASE C"/>
    <property type="match status" value="1"/>
</dbReference>
<dbReference type="SUPFAM" id="SSF53335">
    <property type="entry name" value="S-adenosyl-L-methionine-dependent methyltransferases"/>
    <property type="match status" value="1"/>
</dbReference>
<reference evidence="9 10" key="1">
    <citation type="submission" date="2016-10" db="EMBL/GenBank/DDBJ databases">
        <authorList>
            <person name="de Groot N.N."/>
        </authorList>
    </citation>
    <scope>NUCLEOTIDE SEQUENCE [LARGE SCALE GENOMIC DNA]</scope>
    <source>
        <strain evidence="10">DSM 938 / 37b4</strain>
    </source>
</reference>
<proteinExistence type="predicted"/>
<evidence type="ECO:0000256" key="4">
    <source>
        <dbReference type="ARBA" id="ARBA00022679"/>
    </source>
</evidence>
<dbReference type="InterPro" id="IPR013675">
    <property type="entry name" value="Mtase_sm_N"/>
</dbReference>
<evidence type="ECO:0000313" key="10">
    <source>
        <dbReference type="Proteomes" id="UP000183812"/>
    </source>
</evidence>
<dbReference type="Gene3D" id="3.40.50.150">
    <property type="entry name" value="Vaccinia Virus protein VP39"/>
    <property type="match status" value="2"/>
</dbReference>
<dbReference type="CDD" id="cd02440">
    <property type="entry name" value="AdoMet_MTases"/>
    <property type="match status" value="1"/>
</dbReference>
<dbReference type="Proteomes" id="UP000183812">
    <property type="component" value="Unassembled WGS sequence"/>
</dbReference>
<evidence type="ECO:0000259" key="7">
    <source>
        <dbReference type="Pfam" id="PF05175"/>
    </source>
</evidence>
<gene>
    <name evidence="9" type="ORF">SAMN04244550_02828</name>
</gene>
<keyword evidence="4 9" id="KW-0808">Transferase</keyword>
<name>A0A1G7NW56_RHOCA</name>
<evidence type="ECO:0000256" key="3">
    <source>
        <dbReference type="ARBA" id="ARBA00022603"/>
    </source>
</evidence>
<feature type="compositionally biased region" description="Basic and acidic residues" evidence="6">
    <location>
        <begin position="331"/>
        <end position="341"/>
    </location>
</feature>
<evidence type="ECO:0000256" key="5">
    <source>
        <dbReference type="ARBA" id="ARBA00022691"/>
    </source>
</evidence>
<protein>
    <submittedName>
        <fullName evidence="9">16S rRNA (Guanine1207-N2)-methyltransferase</fullName>
    </submittedName>
</protein>
<sequence length="354" mass="37576">MSHPRLSLALEAPEALPSEGRIVVYRPTAETDLSDLPKDRLQLVQGFRPDHDALAGRGFTVAAATAEGGFAAAVVFVPRAKAEARALLAEACARVVPGGPIWVDGLKTDGIDSLLKDLRALVPITDPIAKAHGKIFGFAATPGALAGWEARPLQPAPGFTTAPGVFSADGIDRGSALLAACLPETLPARVVDLGAGWGWLAAQVLARKGVEAVDLVEADHAALDCAKRNLSDPRARFHWADATRVKLDTRPLAIVMNPPFHTSRAADPALGVAFIRAAAGLLSLSGTLWMVANRHLPYEAVLRACFHEVTELTPPGGRDGAFRVLRAERPIAHATKPEKPAPETAARRVVRRRR</sequence>
<feature type="domain" description="Methyltransferase small N-terminal" evidence="8">
    <location>
        <begin position="63"/>
        <end position="122"/>
    </location>
</feature>
<keyword evidence="3 9" id="KW-0489">Methyltransferase</keyword>
<feature type="domain" description="Methyltransferase small" evidence="7">
    <location>
        <begin position="159"/>
        <end position="313"/>
    </location>
</feature>
<dbReference type="InterPro" id="IPR046977">
    <property type="entry name" value="RsmC/RlmG"/>
</dbReference>
<keyword evidence="2" id="KW-0698">rRNA processing</keyword>
<keyword evidence="5" id="KW-0949">S-adenosyl-L-methionine</keyword>
<evidence type="ECO:0000256" key="2">
    <source>
        <dbReference type="ARBA" id="ARBA00022552"/>
    </source>
</evidence>
<dbReference type="AlphaFoldDB" id="A0A1G7NW56"/>
<dbReference type="PANTHER" id="PTHR47816:SF4">
    <property type="entry name" value="RIBOSOMAL RNA SMALL SUBUNIT METHYLTRANSFERASE C"/>
    <property type="match status" value="1"/>
</dbReference>
<accession>A0A1G7NW56</accession>
<dbReference type="InterPro" id="IPR007848">
    <property type="entry name" value="Small_mtfrase_dom"/>
</dbReference>
<dbReference type="GO" id="GO:0008990">
    <property type="term" value="F:rRNA (guanine-N2-)-methyltransferase activity"/>
    <property type="evidence" value="ECO:0007669"/>
    <property type="project" value="InterPro"/>
</dbReference>
<dbReference type="EMBL" id="FNAY01000017">
    <property type="protein sequence ID" value="SDF78201.1"/>
    <property type="molecule type" value="Genomic_DNA"/>
</dbReference>
<organism evidence="9 10">
    <name type="scientific">Rhodobacter capsulatus</name>
    <name type="common">Rhodopseudomonas capsulata</name>
    <dbReference type="NCBI Taxonomy" id="1061"/>
    <lineage>
        <taxon>Bacteria</taxon>
        <taxon>Pseudomonadati</taxon>
        <taxon>Pseudomonadota</taxon>
        <taxon>Alphaproteobacteria</taxon>
        <taxon>Rhodobacterales</taxon>
        <taxon>Rhodobacter group</taxon>
        <taxon>Rhodobacter</taxon>
    </lineage>
</organism>
<dbReference type="RefSeq" id="WP_074555334.1">
    <property type="nucleotide sequence ID" value="NZ_CP119563.1"/>
</dbReference>
<evidence type="ECO:0000259" key="8">
    <source>
        <dbReference type="Pfam" id="PF08468"/>
    </source>
</evidence>
<dbReference type="Pfam" id="PF05175">
    <property type="entry name" value="MTS"/>
    <property type="match status" value="1"/>
</dbReference>
<dbReference type="Pfam" id="PF08468">
    <property type="entry name" value="MTS_N"/>
    <property type="match status" value="1"/>
</dbReference>
<evidence type="ECO:0000256" key="1">
    <source>
        <dbReference type="ARBA" id="ARBA00022490"/>
    </source>
</evidence>
<dbReference type="InterPro" id="IPR029063">
    <property type="entry name" value="SAM-dependent_MTases_sf"/>
</dbReference>
<feature type="region of interest" description="Disordered" evidence="6">
    <location>
        <begin position="331"/>
        <end position="354"/>
    </location>
</feature>
<keyword evidence="1" id="KW-0963">Cytoplasm</keyword>
<dbReference type="OrthoDB" id="9816072at2"/>
<evidence type="ECO:0000256" key="6">
    <source>
        <dbReference type="SAM" id="MobiDB-lite"/>
    </source>
</evidence>
<evidence type="ECO:0000313" key="9">
    <source>
        <dbReference type="EMBL" id="SDF78201.1"/>
    </source>
</evidence>